<name>I3X5I9_SINF2</name>
<gene>
    <name evidence="2" type="ORF">USDA257_c25700</name>
</gene>
<sequence>MEPLFVSRSCSMVIKPPRPASMGRTEAAGAGSRLPARKALSG</sequence>
<protein>
    <submittedName>
        <fullName evidence="2">Uncharacterized protein</fullName>
    </submittedName>
</protein>
<dbReference type="EMBL" id="CP003563">
    <property type="protein sequence ID" value="AFL51145.1"/>
    <property type="molecule type" value="Genomic_DNA"/>
</dbReference>
<dbReference type="STRING" id="1185652.USDA257_c25700"/>
<accession>I3X5I9</accession>
<feature type="region of interest" description="Disordered" evidence="1">
    <location>
        <begin position="14"/>
        <end position="42"/>
    </location>
</feature>
<proteinExistence type="predicted"/>
<evidence type="ECO:0000256" key="1">
    <source>
        <dbReference type="SAM" id="MobiDB-lite"/>
    </source>
</evidence>
<organism evidence="2 3">
    <name type="scientific">Sinorhizobium fredii (strain USDA 257)</name>
    <dbReference type="NCBI Taxonomy" id="1185652"/>
    <lineage>
        <taxon>Bacteria</taxon>
        <taxon>Pseudomonadati</taxon>
        <taxon>Pseudomonadota</taxon>
        <taxon>Alphaproteobacteria</taxon>
        <taxon>Hyphomicrobiales</taxon>
        <taxon>Rhizobiaceae</taxon>
        <taxon>Sinorhizobium/Ensifer group</taxon>
        <taxon>Sinorhizobium</taxon>
    </lineage>
</organism>
<dbReference type="KEGG" id="sfd:USDA257_c25700"/>
<dbReference type="Proteomes" id="UP000006180">
    <property type="component" value="Chromosome"/>
</dbReference>
<evidence type="ECO:0000313" key="2">
    <source>
        <dbReference type="EMBL" id="AFL51145.1"/>
    </source>
</evidence>
<evidence type="ECO:0000313" key="3">
    <source>
        <dbReference type="Proteomes" id="UP000006180"/>
    </source>
</evidence>
<dbReference type="AlphaFoldDB" id="I3X5I9"/>
<dbReference type="HOGENOM" id="CLU_3257893_0_0_5"/>
<dbReference type="PATRIC" id="fig|1185652.3.peg.2662"/>
<reference evidence="2 3" key="1">
    <citation type="journal article" date="2012" name="J. Bacteriol.">
        <title>Complete genome sequence of the broad-host-range strain Sinorhizobium fredii USDA257.</title>
        <authorList>
            <person name="Schuldes J."/>
            <person name="Rodriguez Orbegoso M."/>
            <person name="Schmeisser C."/>
            <person name="Krishnan H.B."/>
            <person name="Daniel R."/>
            <person name="Streit W.R."/>
        </authorList>
    </citation>
    <scope>NUCLEOTIDE SEQUENCE [LARGE SCALE GENOMIC DNA]</scope>
    <source>
        <strain evidence="2 3">USDA 257</strain>
    </source>
</reference>